<evidence type="ECO:0000313" key="3">
    <source>
        <dbReference type="Proteomes" id="UP000276301"/>
    </source>
</evidence>
<dbReference type="Gene3D" id="3.30.460.10">
    <property type="entry name" value="Beta Polymerase, domain 2"/>
    <property type="match status" value="1"/>
</dbReference>
<keyword evidence="2" id="KW-0808">Transferase</keyword>
<keyword evidence="3" id="KW-1185">Reference proteome</keyword>
<proteinExistence type="predicted"/>
<evidence type="ECO:0000259" key="1">
    <source>
        <dbReference type="Pfam" id="PF01909"/>
    </source>
</evidence>
<dbReference type="Proteomes" id="UP000276301">
    <property type="component" value="Unassembled WGS sequence"/>
</dbReference>
<dbReference type="RefSeq" id="WP_121587479.1">
    <property type="nucleotide sequence ID" value="NZ_RCHT01000034.1"/>
</dbReference>
<dbReference type="SUPFAM" id="SSF81301">
    <property type="entry name" value="Nucleotidyltransferase"/>
    <property type="match status" value="1"/>
</dbReference>
<name>A0A498CMG4_9FIRM</name>
<sequence length="218" mass="24076">MVDINRWTADFIDKLRAAFGERLRFAGLQGSYRRGEATEKSDIDMVVVLDGLTPADLARYRTLVREMPEADKACGFLCGTMELQAWPAHDRLQLWYDTRPLFGSLDGLVSPPGGGDVRLALRVEAANLYHAACHSYVFGSADDLSALEKGAFFLLRTKCLAKTGIYAADRRELRSLAGEEDRAVLEARGAADERFARLIVWCAGLLEHLGPSGPREEA</sequence>
<organism evidence="2 3">
    <name type="scientific">Anaerotruncus massiliensis</name>
    <name type="common">ex Liu et al. 2021</name>
    <dbReference type="NCBI Taxonomy" id="2321404"/>
    <lineage>
        <taxon>Bacteria</taxon>
        <taxon>Bacillati</taxon>
        <taxon>Bacillota</taxon>
        <taxon>Clostridia</taxon>
        <taxon>Eubacteriales</taxon>
        <taxon>Oscillospiraceae</taxon>
        <taxon>Anaerotruncus</taxon>
    </lineage>
</organism>
<dbReference type="GO" id="GO:0016779">
    <property type="term" value="F:nucleotidyltransferase activity"/>
    <property type="evidence" value="ECO:0007669"/>
    <property type="project" value="InterPro"/>
</dbReference>
<dbReference type="InterPro" id="IPR002934">
    <property type="entry name" value="Polymerase_NTP_transf_dom"/>
</dbReference>
<dbReference type="InterPro" id="IPR043519">
    <property type="entry name" value="NT_sf"/>
</dbReference>
<dbReference type="CDD" id="cd05403">
    <property type="entry name" value="NT_KNTase_like"/>
    <property type="match status" value="1"/>
</dbReference>
<evidence type="ECO:0000313" key="2">
    <source>
        <dbReference type="EMBL" id="RLL08181.1"/>
    </source>
</evidence>
<reference evidence="2 3" key="1">
    <citation type="submission" date="2018-10" db="EMBL/GenBank/DDBJ databases">
        <title>Anaerotruncus faecis sp. nov., isolated from human feces.</title>
        <authorList>
            <person name="Wang Y.-J."/>
        </authorList>
    </citation>
    <scope>NUCLEOTIDE SEQUENCE [LARGE SCALE GENOMIC DNA]</scope>
    <source>
        <strain evidence="2 3">22A2-44</strain>
    </source>
</reference>
<comment type="caution">
    <text evidence="2">The sequence shown here is derived from an EMBL/GenBank/DDBJ whole genome shotgun (WGS) entry which is preliminary data.</text>
</comment>
<accession>A0A498CMG4</accession>
<gene>
    <name evidence="2" type="ORF">D4A47_12225</name>
</gene>
<protein>
    <submittedName>
        <fullName evidence="2">Nucleotidyltransferase domain-containing protein</fullName>
    </submittedName>
</protein>
<dbReference type="EMBL" id="RCHT01000034">
    <property type="protein sequence ID" value="RLL08181.1"/>
    <property type="molecule type" value="Genomic_DNA"/>
</dbReference>
<dbReference type="Pfam" id="PF01909">
    <property type="entry name" value="NTP_transf_2"/>
    <property type="match status" value="1"/>
</dbReference>
<dbReference type="AlphaFoldDB" id="A0A498CMG4"/>
<feature type="domain" description="Polymerase nucleotidyl transferase" evidence="1">
    <location>
        <begin position="24"/>
        <end position="61"/>
    </location>
</feature>